<sequence length="367" mass="38664">MHKKLFTFALIGLGAASKVPVVEDADIPNLRNAEGALGLAKRQGPLGGVGLPGLQALQSVANGLPLPVKKRQLPDHVPLVNNDELPDLKNTEGALGIDTARVVPSKIPLVDNKDLPDLGNAEKAVGLDKRQFRGAKLPLLNTDELPDLDPTLKAFGLEGSSRRSRRRRQLSSADFPLVNEQDLPNLDNTENALGLGKQNKRQLPKIPLIDESALPDLSGTEAAFGIKDDRRVKKRGLALPSIGDNSALDGVKRLAGALEGAASDATSQGTGGATGSAGIAGLKKTKRDGLGLPLLDKAQLPDLKKAESALGILDNTGDTQKSGSNKRARKTKKRADGGLGLPLLDNLALPNLNKTESRLGIHLPFRA</sequence>
<dbReference type="RefSeq" id="XP_016215010.1">
    <property type="nucleotide sequence ID" value="XM_016356921.1"/>
</dbReference>
<dbReference type="VEuPathDB" id="FungiDB:PV09_03692"/>
<dbReference type="Proteomes" id="UP000053259">
    <property type="component" value="Unassembled WGS sequence"/>
</dbReference>
<dbReference type="InParanoid" id="A0A0D1XR13"/>
<evidence type="ECO:0000256" key="1">
    <source>
        <dbReference type="SAM" id="MobiDB-lite"/>
    </source>
</evidence>
<evidence type="ECO:0000313" key="4">
    <source>
        <dbReference type="Proteomes" id="UP000053259"/>
    </source>
</evidence>
<protein>
    <submittedName>
        <fullName evidence="3">Uncharacterized protein</fullName>
    </submittedName>
</protein>
<keyword evidence="4" id="KW-1185">Reference proteome</keyword>
<dbReference type="GeneID" id="27311665"/>
<dbReference type="AlphaFoldDB" id="A0A0D1XR13"/>
<name>A0A0D1XR13_9PEZI</name>
<dbReference type="HOGENOM" id="CLU_754792_0_0_1"/>
<feature type="chain" id="PRO_5002246437" evidence="2">
    <location>
        <begin position="17"/>
        <end position="367"/>
    </location>
</feature>
<reference evidence="3 4" key="1">
    <citation type="submission" date="2015-01" db="EMBL/GenBank/DDBJ databases">
        <title>The Genome Sequence of Ochroconis gallopava CBS43764.</title>
        <authorList>
            <consortium name="The Broad Institute Genomics Platform"/>
            <person name="Cuomo C."/>
            <person name="de Hoog S."/>
            <person name="Gorbushina A."/>
            <person name="Stielow B."/>
            <person name="Teixiera M."/>
            <person name="Abouelleil A."/>
            <person name="Chapman S.B."/>
            <person name="Priest M."/>
            <person name="Young S.K."/>
            <person name="Wortman J."/>
            <person name="Nusbaum C."/>
            <person name="Birren B."/>
        </authorList>
    </citation>
    <scope>NUCLEOTIDE SEQUENCE [LARGE SCALE GENOMIC DNA]</scope>
    <source>
        <strain evidence="3 4">CBS 43764</strain>
    </source>
</reference>
<proteinExistence type="predicted"/>
<accession>A0A0D1XR13</accession>
<evidence type="ECO:0000256" key="2">
    <source>
        <dbReference type="SAM" id="SignalP"/>
    </source>
</evidence>
<keyword evidence="2" id="KW-0732">Signal</keyword>
<feature type="region of interest" description="Disordered" evidence="1">
    <location>
        <begin position="314"/>
        <end position="337"/>
    </location>
</feature>
<gene>
    <name evidence="3" type="ORF">PV09_03692</name>
</gene>
<feature type="region of interest" description="Disordered" evidence="1">
    <location>
        <begin position="159"/>
        <end position="183"/>
    </location>
</feature>
<organism evidence="3 4">
    <name type="scientific">Verruconis gallopava</name>
    <dbReference type="NCBI Taxonomy" id="253628"/>
    <lineage>
        <taxon>Eukaryota</taxon>
        <taxon>Fungi</taxon>
        <taxon>Dikarya</taxon>
        <taxon>Ascomycota</taxon>
        <taxon>Pezizomycotina</taxon>
        <taxon>Dothideomycetes</taxon>
        <taxon>Pleosporomycetidae</taxon>
        <taxon>Venturiales</taxon>
        <taxon>Sympoventuriaceae</taxon>
        <taxon>Verruconis</taxon>
    </lineage>
</organism>
<feature type="compositionally biased region" description="Basic residues" evidence="1">
    <location>
        <begin position="324"/>
        <end position="333"/>
    </location>
</feature>
<feature type="signal peptide" evidence="2">
    <location>
        <begin position="1"/>
        <end position="16"/>
    </location>
</feature>
<evidence type="ECO:0000313" key="3">
    <source>
        <dbReference type="EMBL" id="KIW05141.1"/>
    </source>
</evidence>
<dbReference type="EMBL" id="KN847538">
    <property type="protein sequence ID" value="KIW05141.1"/>
    <property type="molecule type" value="Genomic_DNA"/>
</dbReference>